<sequence length="197" mass="22360">MKLVLEGSDSEKLNHFHASAKSSFLAGFMEANDNFNDANQLQRLCILKPNPEMKMGLNSVAIVGSSILSLLRFGAILVESEPCVDTRFNEEDRQIIHTLLESLDIEEDVHNTSRDDMHHREGQDKKHGRLDVHRSDLLNATERVVPAHTTFTHLCIFISHYIMNHEKTLDEVAYGFMNNQKTPQGRRTKVPATIDPL</sequence>
<dbReference type="EMBL" id="HBGZ01033818">
    <property type="protein sequence ID" value="CAD9633074.1"/>
    <property type="molecule type" value="Transcribed_RNA"/>
</dbReference>
<evidence type="ECO:0000313" key="1">
    <source>
        <dbReference type="EMBL" id="CAD9633074.1"/>
    </source>
</evidence>
<name>A0A7S2VIT3_9STRA</name>
<reference evidence="1" key="1">
    <citation type="submission" date="2021-01" db="EMBL/GenBank/DDBJ databases">
        <authorList>
            <person name="Corre E."/>
            <person name="Pelletier E."/>
            <person name="Niang G."/>
            <person name="Scheremetjew M."/>
            <person name="Finn R."/>
            <person name="Kale V."/>
            <person name="Holt S."/>
            <person name="Cochrane G."/>
            <person name="Meng A."/>
            <person name="Brown T."/>
            <person name="Cohen L."/>
        </authorList>
    </citation>
    <scope>NUCLEOTIDE SEQUENCE</scope>
    <source>
        <strain evidence="1">SM1012Den-03</strain>
    </source>
</reference>
<proteinExistence type="predicted"/>
<protein>
    <submittedName>
        <fullName evidence="1">Uncharacterized protein</fullName>
    </submittedName>
</protein>
<accession>A0A7S2VIT3</accession>
<gene>
    <name evidence="1" type="ORF">SMAR0320_LOCUS24256</name>
</gene>
<organism evidence="1">
    <name type="scientific">Skeletonema marinoi</name>
    <dbReference type="NCBI Taxonomy" id="267567"/>
    <lineage>
        <taxon>Eukaryota</taxon>
        <taxon>Sar</taxon>
        <taxon>Stramenopiles</taxon>
        <taxon>Ochrophyta</taxon>
        <taxon>Bacillariophyta</taxon>
        <taxon>Coscinodiscophyceae</taxon>
        <taxon>Thalassiosirophycidae</taxon>
        <taxon>Thalassiosirales</taxon>
        <taxon>Skeletonemataceae</taxon>
        <taxon>Skeletonema</taxon>
        <taxon>Skeletonema marinoi-dohrnii complex</taxon>
    </lineage>
</organism>
<dbReference type="AlphaFoldDB" id="A0A7S2VIT3"/>